<reference evidence="1 2" key="1">
    <citation type="submission" date="2024-03" db="EMBL/GenBank/DDBJ databases">
        <title>Novel species of the genus Variovorax.</title>
        <authorList>
            <person name="Liu Q."/>
            <person name="Xin Y.-H."/>
        </authorList>
    </citation>
    <scope>NUCLEOTIDE SEQUENCE [LARGE SCALE GENOMIC DNA]</scope>
    <source>
        <strain evidence="1 2">KACC 18899</strain>
    </source>
</reference>
<dbReference type="Proteomes" id="UP001365846">
    <property type="component" value="Unassembled WGS sequence"/>
</dbReference>
<dbReference type="RefSeq" id="WP_340357032.1">
    <property type="nucleotide sequence ID" value="NZ_JBBKZU010000004.1"/>
</dbReference>
<accession>A0ABU8VDL4</accession>
<dbReference type="EMBL" id="JBBKZU010000004">
    <property type="protein sequence ID" value="MEJ8811763.1"/>
    <property type="molecule type" value="Genomic_DNA"/>
</dbReference>
<evidence type="ECO:0000313" key="1">
    <source>
        <dbReference type="EMBL" id="MEJ8811763.1"/>
    </source>
</evidence>
<sequence>MLGLFFAYVIFLQGSTPFETRRHAREMQAQRDLGDKAEASRFIELRNFLQTQDNTHMARNAERDDTLLARIAQLEKRLDQSASLSAARAGRLAKITDVPFRA</sequence>
<name>A0ABU8VDL4_9BURK</name>
<proteinExistence type="predicted"/>
<gene>
    <name evidence="1" type="ORF">WKW77_11850</name>
</gene>
<organism evidence="1 2">
    <name type="scientific">Variovorax ureilyticus</name>
    <dbReference type="NCBI Taxonomy" id="1836198"/>
    <lineage>
        <taxon>Bacteria</taxon>
        <taxon>Pseudomonadati</taxon>
        <taxon>Pseudomonadota</taxon>
        <taxon>Betaproteobacteria</taxon>
        <taxon>Burkholderiales</taxon>
        <taxon>Comamonadaceae</taxon>
        <taxon>Variovorax</taxon>
    </lineage>
</organism>
<protein>
    <submittedName>
        <fullName evidence="1">Uncharacterized protein</fullName>
    </submittedName>
</protein>
<comment type="caution">
    <text evidence="1">The sequence shown here is derived from an EMBL/GenBank/DDBJ whole genome shotgun (WGS) entry which is preliminary data.</text>
</comment>
<keyword evidence="2" id="KW-1185">Reference proteome</keyword>
<evidence type="ECO:0000313" key="2">
    <source>
        <dbReference type="Proteomes" id="UP001365846"/>
    </source>
</evidence>